<dbReference type="SUPFAM" id="SSF56784">
    <property type="entry name" value="HAD-like"/>
    <property type="match status" value="1"/>
</dbReference>
<dbReference type="PRINTS" id="PR00119">
    <property type="entry name" value="CATATPASE"/>
</dbReference>
<dbReference type="InterPro" id="IPR036412">
    <property type="entry name" value="HAD-like_sf"/>
</dbReference>
<dbReference type="NCBIfam" id="TIGR01494">
    <property type="entry name" value="ATPase_P-type"/>
    <property type="match status" value="1"/>
</dbReference>
<dbReference type="InterPro" id="IPR001757">
    <property type="entry name" value="P_typ_ATPase"/>
</dbReference>
<dbReference type="Gene3D" id="3.40.50.1000">
    <property type="entry name" value="HAD superfamily/HAD-like"/>
    <property type="match status" value="1"/>
</dbReference>
<proteinExistence type="predicted"/>
<name>A0ABC8SWN8_9AQUA</name>
<evidence type="ECO:0000256" key="2">
    <source>
        <dbReference type="ARBA" id="ARBA00022692"/>
    </source>
</evidence>
<dbReference type="EMBL" id="CAUOFW020003303">
    <property type="protein sequence ID" value="CAK9159132.1"/>
    <property type="molecule type" value="Genomic_DNA"/>
</dbReference>
<comment type="subcellular location">
    <subcellularLocation>
        <location evidence="1">Membrane</location>
    </subcellularLocation>
</comment>
<dbReference type="AlphaFoldDB" id="A0ABC8SWN8"/>
<reference evidence="6 7" key="1">
    <citation type="submission" date="2024-02" db="EMBL/GenBank/DDBJ databases">
        <authorList>
            <person name="Vignale AGUSTIN F."/>
            <person name="Sosa J E."/>
            <person name="Modenutti C."/>
        </authorList>
    </citation>
    <scope>NUCLEOTIDE SEQUENCE [LARGE SCALE GENOMIC DNA]</scope>
</reference>
<keyword evidence="2" id="KW-0812">Transmembrane</keyword>
<keyword evidence="4" id="KW-1133">Transmembrane helix</keyword>
<dbReference type="Proteomes" id="UP001642360">
    <property type="component" value="Unassembled WGS sequence"/>
</dbReference>
<dbReference type="PANTHER" id="PTHR24093:SF128">
    <property type="entry name" value="MAGNESIUM-TRANSPORTING ATPASE, P-TYPE 1"/>
    <property type="match status" value="1"/>
</dbReference>
<evidence type="ECO:0000256" key="4">
    <source>
        <dbReference type="ARBA" id="ARBA00022989"/>
    </source>
</evidence>
<evidence type="ECO:0000256" key="1">
    <source>
        <dbReference type="ARBA" id="ARBA00004370"/>
    </source>
</evidence>
<organism evidence="6 7">
    <name type="scientific">Ilex paraguariensis</name>
    <name type="common">yerba mate</name>
    <dbReference type="NCBI Taxonomy" id="185542"/>
    <lineage>
        <taxon>Eukaryota</taxon>
        <taxon>Viridiplantae</taxon>
        <taxon>Streptophyta</taxon>
        <taxon>Embryophyta</taxon>
        <taxon>Tracheophyta</taxon>
        <taxon>Spermatophyta</taxon>
        <taxon>Magnoliopsida</taxon>
        <taxon>eudicotyledons</taxon>
        <taxon>Gunneridae</taxon>
        <taxon>Pentapetalae</taxon>
        <taxon>asterids</taxon>
        <taxon>campanulids</taxon>
        <taxon>Aquifoliales</taxon>
        <taxon>Aquifoliaceae</taxon>
        <taxon>Ilex</taxon>
    </lineage>
</organism>
<dbReference type="PRINTS" id="PR00120">
    <property type="entry name" value="HATPASE"/>
</dbReference>
<dbReference type="GO" id="GO:0016020">
    <property type="term" value="C:membrane"/>
    <property type="evidence" value="ECO:0007669"/>
    <property type="project" value="UniProtKB-SubCell"/>
</dbReference>
<keyword evidence="7" id="KW-1185">Reference proteome</keyword>
<evidence type="ECO:0000256" key="3">
    <source>
        <dbReference type="ARBA" id="ARBA00022842"/>
    </source>
</evidence>
<evidence type="ECO:0000313" key="6">
    <source>
        <dbReference type="EMBL" id="CAK9159132.1"/>
    </source>
</evidence>
<dbReference type="InterPro" id="IPR023299">
    <property type="entry name" value="ATPase_P-typ_cyto_dom_N"/>
</dbReference>
<comment type="caution">
    <text evidence="6">The sequence shown here is derived from an EMBL/GenBank/DDBJ whole genome shotgun (WGS) entry which is preliminary data.</text>
</comment>
<dbReference type="InterPro" id="IPR023298">
    <property type="entry name" value="ATPase_P-typ_TM_dom_sf"/>
</dbReference>
<dbReference type="Gene3D" id="1.20.1110.10">
    <property type="entry name" value="Calcium-transporting ATPase, transmembrane domain"/>
    <property type="match status" value="1"/>
</dbReference>
<evidence type="ECO:0000256" key="5">
    <source>
        <dbReference type="ARBA" id="ARBA00023136"/>
    </source>
</evidence>
<gene>
    <name evidence="6" type="ORF">ILEXP_LOCUS27815</name>
</gene>
<dbReference type="SUPFAM" id="SSF81665">
    <property type="entry name" value="Calcium ATPase, transmembrane domain M"/>
    <property type="match status" value="1"/>
</dbReference>
<sequence>MCSFIEQVGTGEIIRLYIEDHQRISNMAEELSNDGLRVLGVAFKRLETQTGVGRVAYDDSIEFDMVFLGIISFFDPPKDSAKQALWWLAEKGVKAKTTHVITGADLELLNHESFHETIKRATVLARLNPTNKLRVVQSLQTVGRHVVGFLGNGVNDSLALDAANVGISVDSGASIAKEKADIVLLEKDLNVLVAGVEQGRLTFGNTMKYIKMSVNANLGSILSLLIATLCYRLEPLTPKQLLMQSFCTMWVRLQSLGTKWKRITLRLHKHGPSEA</sequence>
<dbReference type="Gene3D" id="3.40.1110.10">
    <property type="entry name" value="Calcium-transporting ATPase, cytoplasmic domain N"/>
    <property type="match status" value="1"/>
</dbReference>
<protein>
    <submittedName>
        <fullName evidence="6">Uncharacterized protein</fullName>
    </submittedName>
</protein>
<keyword evidence="5" id="KW-0472">Membrane</keyword>
<accession>A0ABC8SWN8</accession>
<evidence type="ECO:0000313" key="7">
    <source>
        <dbReference type="Proteomes" id="UP001642360"/>
    </source>
</evidence>
<dbReference type="PANTHER" id="PTHR24093">
    <property type="entry name" value="CATION TRANSPORTING ATPASE"/>
    <property type="match status" value="1"/>
</dbReference>
<dbReference type="Pfam" id="PF13246">
    <property type="entry name" value="Cation_ATPase"/>
    <property type="match status" value="1"/>
</dbReference>
<dbReference type="InterPro" id="IPR023214">
    <property type="entry name" value="HAD_sf"/>
</dbReference>
<keyword evidence="3" id="KW-0460">Magnesium</keyword>